<feature type="coiled-coil region" evidence="4">
    <location>
        <begin position="614"/>
        <end position="658"/>
    </location>
</feature>
<dbReference type="EMBL" id="JBHSSO010000070">
    <property type="protein sequence ID" value="MFC6290787.1"/>
    <property type="molecule type" value="Genomic_DNA"/>
</dbReference>
<reference evidence="7" key="1">
    <citation type="journal article" date="2019" name="Int. J. Syst. Evol. Microbiol.">
        <title>The Global Catalogue of Microorganisms (GCM) 10K type strain sequencing project: providing services to taxonomists for standard genome sequencing and annotation.</title>
        <authorList>
            <consortium name="The Broad Institute Genomics Platform"/>
            <consortium name="The Broad Institute Genome Sequencing Center for Infectious Disease"/>
            <person name="Wu L."/>
            <person name="Ma J."/>
        </authorList>
    </citation>
    <scope>NUCLEOTIDE SEQUENCE [LARGE SCALE GENOMIC DNA]</scope>
    <source>
        <strain evidence="7">CCM 8893</strain>
    </source>
</reference>
<comment type="caution">
    <text evidence="6">The sequence shown here is derived from an EMBL/GenBank/DDBJ whole genome shotgun (WGS) entry which is preliminary data.</text>
</comment>
<feature type="coiled-coil region" evidence="4">
    <location>
        <begin position="694"/>
        <end position="749"/>
    </location>
</feature>
<dbReference type="Gene3D" id="3.40.50.300">
    <property type="entry name" value="P-loop containing nucleotide triphosphate hydrolases"/>
    <property type="match status" value="2"/>
</dbReference>
<protein>
    <recommendedName>
        <fullName evidence="3">Nuclease SbcCD subunit C</fullName>
    </recommendedName>
</protein>
<feature type="coiled-coil region" evidence="4">
    <location>
        <begin position="542"/>
        <end position="583"/>
    </location>
</feature>
<evidence type="ECO:0000313" key="6">
    <source>
        <dbReference type="EMBL" id="MFC6290787.1"/>
    </source>
</evidence>
<name>A0ABW1UB33_9LACO</name>
<dbReference type="Proteomes" id="UP001596258">
    <property type="component" value="Unassembled WGS sequence"/>
</dbReference>
<evidence type="ECO:0000256" key="3">
    <source>
        <dbReference type="ARBA" id="ARBA00013368"/>
    </source>
</evidence>
<keyword evidence="4" id="KW-0175">Coiled coil</keyword>
<evidence type="ECO:0000259" key="5">
    <source>
        <dbReference type="Pfam" id="PF13476"/>
    </source>
</evidence>
<accession>A0ABW1UB33</accession>
<dbReference type="RefSeq" id="WP_125575041.1">
    <property type="nucleotide sequence ID" value="NZ_JBHSSO010000070.1"/>
</dbReference>
<dbReference type="Pfam" id="PF13476">
    <property type="entry name" value="AAA_23"/>
    <property type="match status" value="1"/>
</dbReference>
<feature type="coiled-coil region" evidence="4">
    <location>
        <begin position="447"/>
        <end position="509"/>
    </location>
</feature>
<gene>
    <name evidence="6" type="ORF">ACFP1M_11440</name>
</gene>
<comment type="similarity">
    <text evidence="1">Belongs to the SMC family. SbcC subfamily.</text>
</comment>
<dbReference type="Pfam" id="PF13558">
    <property type="entry name" value="SbcC_Walker_B"/>
    <property type="match status" value="1"/>
</dbReference>
<evidence type="ECO:0000256" key="2">
    <source>
        <dbReference type="ARBA" id="ARBA00011322"/>
    </source>
</evidence>
<dbReference type="PANTHER" id="PTHR32114:SF2">
    <property type="entry name" value="ABC TRANSPORTER ABCH.3"/>
    <property type="match status" value="1"/>
</dbReference>
<feature type="domain" description="Rad50/SbcC-type AAA" evidence="5">
    <location>
        <begin position="6"/>
        <end position="202"/>
    </location>
</feature>
<dbReference type="PANTHER" id="PTHR32114">
    <property type="entry name" value="ABC TRANSPORTER ABCH.3"/>
    <property type="match status" value="1"/>
</dbReference>
<comment type="subunit">
    <text evidence="2">Heterodimer of SbcC and SbcD.</text>
</comment>
<evidence type="ECO:0000256" key="4">
    <source>
        <dbReference type="SAM" id="Coils"/>
    </source>
</evidence>
<dbReference type="SUPFAM" id="SSF52540">
    <property type="entry name" value="P-loop containing nucleoside triphosphate hydrolases"/>
    <property type="match status" value="2"/>
</dbReference>
<proteinExistence type="inferred from homology"/>
<evidence type="ECO:0000313" key="7">
    <source>
        <dbReference type="Proteomes" id="UP001596258"/>
    </source>
</evidence>
<organism evidence="6 7">
    <name type="scientific">Levilactobacillus angrenensis</name>
    <dbReference type="NCBI Taxonomy" id="2486020"/>
    <lineage>
        <taxon>Bacteria</taxon>
        <taxon>Bacillati</taxon>
        <taxon>Bacillota</taxon>
        <taxon>Bacilli</taxon>
        <taxon>Lactobacillales</taxon>
        <taxon>Lactobacillaceae</taxon>
        <taxon>Levilactobacillus</taxon>
    </lineage>
</organism>
<dbReference type="InterPro" id="IPR027417">
    <property type="entry name" value="P-loop_NTPase"/>
</dbReference>
<evidence type="ECO:0000256" key="1">
    <source>
        <dbReference type="ARBA" id="ARBA00006930"/>
    </source>
</evidence>
<sequence length="1049" mass="116270">MSPVTLHLEYFGPYRDATIDFTKFAATPLFLISGKTGSGKTTIFDGMCYALFNQTSGVDREAKSMRSDFATMTDTTRVTFTFTHRERRYEIVREPSQTLAKKRGTGVHEAAASVTLTVFAGEDEVTQLTKEGQVRDYLQNLLQMDGKQFAQIVLLPQGQFRRFLIAPSEDKAAVLEQLFNTTIFARWTDQLKRQLKQNEAANRQTAATQDRLLGELKWTPANQAHAQDLLANRQTTEILTLMASQQATTKQEVATVQKKLQAADQAHSDLVRQDEQERLFLQDQQQLAQQRTEQQTLATQEPAMAQLKQRIAELEWTQQLQPQWQQRQRATQTVAQRQTQQQTAKDQLSQAQVQLAAAQQEQTRQQPLVAKLKQANTQLAQQQALVPVYQRVADLKQQREQAQVAVQRATAEVTTSQTAVTENQTAQVRRQQVVDQQATIYATQNTLAQQKATLDQQQQQLTTLQELTKNQAQLTTQQQALTMQANAAAATAKQQRALAEAKNQEFLRNQIVLLSAQLTEGSPCPVCGSEHHPHPAPTTAAADISEDEVKQLAATAQQREQQATQLATECKNQQERVAEQQATIQTGLRDLQQALAQPATATLAQLASVQQAAVTAYQQAIAENNQQLADLQAAQTALAQLKADAQSLATQLTQATETAKQRQSAADQLTTELATETKRLPADAPTVTDFDRQLAALQQQITQDQQTLDMANQAVQQAQQTVEIRQTQVTQAQQELVTSQQELATAQAAVHQQLLTQFQAAGDEQEQLVTTAIAELPTLGANRQTLQDFQQHQAQLATSIATLVKRTQGQAAPQREQTQAKLTAAKEQVTALQEQQRQRQNLAEYNTERVTQLDQLVADQAATLKKTQELTELSGVVNGDGPNSKLGLERYVLQTYLRQILTVGNHRLKQLTNGRYQFVIDEAQANSKKRSGLEINVYDDHVGEQRSVHTLSGGESFIASLALALALGEVIQQTTGSVDVDALFIDEGFGSLDEDALMTALESLETIEGQHRMIGIISHVSELRDQVENQLQVIANGNGESTIRYHAAE</sequence>
<dbReference type="InterPro" id="IPR038729">
    <property type="entry name" value="Rad50/SbcC_AAA"/>
</dbReference>
<keyword evidence="7" id="KW-1185">Reference proteome</keyword>